<evidence type="ECO:0000313" key="7">
    <source>
        <dbReference type="WBParaSite" id="TCLT_0000564001-mRNA-1"/>
    </source>
</evidence>
<reference evidence="7" key="1">
    <citation type="submission" date="2017-02" db="UniProtKB">
        <authorList>
            <consortium name="WormBaseParasite"/>
        </authorList>
    </citation>
    <scope>IDENTIFICATION</scope>
</reference>
<dbReference type="PANTHER" id="PTHR13091">
    <property type="entry name" value="AMPLIFIED IN BREAST CANCER 2-RELATED"/>
    <property type="match status" value="1"/>
</dbReference>
<dbReference type="AlphaFoldDB" id="A0A0N5CYV2"/>
<dbReference type="GO" id="GO:0000184">
    <property type="term" value="P:nuclear-transcribed mRNA catabolic process, nonsense-mediated decay"/>
    <property type="evidence" value="ECO:0007669"/>
    <property type="project" value="UniProtKB-UniRule"/>
</dbReference>
<organism evidence="7">
    <name type="scientific">Thelazia callipaeda</name>
    <name type="common">Oriental eyeworm</name>
    <name type="synonym">Parasitic nematode</name>
    <dbReference type="NCBI Taxonomy" id="103827"/>
    <lineage>
        <taxon>Eukaryota</taxon>
        <taxon>Metazoa</taxon>
        <taxon>Ecdysozoa</taxon>
        <taxon>Nematoda</taxon>
        <taxon>Chromadorea</taxon>
        <taxon>Rhabditida</taxon>
        <taxon>Spirurina</taxon>
        <taxon>Spiruromorpha</taxon>
        <taxon>Thelazioidea</taxon>
        <taxon>Thelaziidae</taxon>
        <taxon>Thelazia</taxon>
    </lineage>
</organism>
<name>A0A0N5CYV2_THECL</name>
<dbReference type="EMBL" id="UYYF01004352">
    <property type="protein sequence ID" value="VDN02894.1"/>
    <property type="molecule type" value="Genomic_DNA"/>
</dbReference>
<comment type="similarity">
    <text evidence="1 4">Belongs to the SMG8 family.</text>
</comment>
<accession>A0A0N5CYV2</accession>
<comment type="function">
    <text evidence="4">Involved in nonsense-mediated decay (NMD) of mRNAs containing premature stop codons.</text>
</comment>
<dbReference type="OrthoDB" id="63589at2759"/>
<reference evidence="5 6" key="2">
    <citation type="submission" date="2018-11" db="EMBL/GenBank/DDBJ databases">
        <authorList>
            <consortium name="Pathogen Informatics"/>
        </authorList>
    </citation>
    <scope>NUCLEOTIDE SEQUENCE [LARGE SCALE GENOMIC DNA]</scope>
</reference>
<evidence type="ECO:0000256" key="4">
    <source>
        <dbReference type="RuleBase" id="RU367133"/>
    </source>
</evidence>
<keyword evidence="6" id="KW-1185">Reference proteome</keyword>
<dbReference type="WBParaSite" id="TCLT_0000564001-mRNA-1">
    <property type="protein sequence ID" value="TCLT_0000564001-mRNA-1"/>
    <property type="gene ID" value="TCLT_0000564001"/>
</dbReference>
<dbReference type="PANTHER" id="PTHR13091:SF0">
    <property type="entry name" value="NONSENSE-MEDIATED MRNA DECAY FACTOR SMG8"/>
    <property type="match status" value="1"/>
</dbReference>
<protein>
    <recommendedName>
        <fullName evidence="3 4">Nonsense-mediated mRNA decay factor SMG8</fullName>
    </recommendedName>
</protein>
<sequence length="1000" mass="114935">MVTQLAEPLLKWLTDSKYSLSLFEGRRVVVVGIIGKSSGECSKAEPINRLLQLPAFMNSNFMKDSSASVFISCQDQCIDAYYAPELSTLFLLLTSYSDMYALEQILEREENKSKDFFELISSQETDHIRCLTFLLLYSHLLIYMGPGCRFDQSCCRDFKRANKLRLLCQRHVKNRLGDIMGFPNDWAVEGRLATPRCLFGFHRHLLRGDLNSTRKKESRIKLVEKLGQQSYRCMQLYDVIGANNRDYPCSLSRPTEPFVYIFLAGETYRNSIRDSLLMLIGQDNDKYEDIEENEVGNQSSDFGAFLKFHINLVRQEEERRRCFYAVPTLKWLLIGGKALYDLIFQSRIISNSDIDNICNCELLFSRSTEKTSIEEAKNYYMQTSVNPCMFTQPQVFTKKQHEAKLLRATEHLEYIYRGTKLSKAKEILKKECELQWAMEKACGFLSLYGNECSLPVKFQVHCSFSDVDVPASKRTSHSSGIRFLSACNCGFSQAFRDDPFSLRVYYFSNCYMLSIFLEEANYEFYMRPLFTCCKNGMSYEFVTFKPCNINNEALDDAASWDKSQKSLSCSKSSLVQLSEQLTEGEDLNMLLDGDNPLVKDEVRQKIAQSPRKSDNSLLQFSYNLHVFLHIVVRATDVIKNEVEKVSISSDVEKSDELGFDETESNYDEEESVEEFEQSRIEEAHQKLVNGFESLSLDGMELNIQTEMECGVETEIEAETETHVSYLDDDDVQLREMDENIGKIDSAKDFEEKLLNLRESHQGRQFLECVPNTDSPSKRPLFPSWSLVCIGQSSLYSHRTGVRMSNSKSRSQFLTSVDVFLAVDSEKWEIDMRKIIGDTYGIRKRIMRNNGENQERVKLFIGFEYECPRGHQFIKQDMSVNIRVKDSKSVVTCPDISVWTRCSCRRLPSVSAQLMRLHVVTPKAPVAVVLNPQVQPTLKELAVYHTGEAPLRLDWARYYVLRFPFVYSGPNGPVPRPKEAKVMGKLFSDCIEVHYCAGIDC</sequence>
<evidence type="ECO:0000256" key="2">
    <source>
        <dbReference type="ARBA" id="ARBA00023161"/>
    </source>
</evidence>
<dbReference type="Proteomes" id="UP000276776">
    <property type="component" value="Unassembled WGS sequence"/>
</dbReference>
<proteinExistence type="inferred from homology"/>
<dbReference type="STRING" id="103827.A0A0N5CYV2"/>
<dbReference type="Pfam" id="PF10220">
    <property type="entry name" value="Smg8_Smg9"/>
    <property type="match status" value="2"/>
</dbReference>
<gene>
    <name evidence="5" type="ORF">TCLT_LOCUS5629</name>
</gene>
<evidence type="ECO:0000313" key="5">
    <source>
        <dbReference type="EMBL" id="VDN02894.1"/>
    </source>
</evidence>
<keyword evidence="2 4" id="KW-0866">Nonsense-mediated mRNA decay</keyword>
<dbReference type="OMA" id="MHSGCPK"/>
<dbReference type="InterPro" id="IPR019354">
    <property type="entry name" value="SMG8-like"/>
</dbReference>
<evidence type="ECO:0000256" key="1">
    <source>
        <dbReference type="ARBA" id="ARBA00006443"/>
    </source>
</evidence>
<evidence type="ECO:0000313" key="6">
    <source>
        <dbReference type="Proteomes" id="UP000276776"/>
    </source>
</evidence>
<evidence type="ECO:0000256" key="3">
    <source>
        <dbReference type="ARBA" id="ARBA00029509"/>
    </source>
</evidence>